<dbReference type="Proteomes" id="UP001151760">
    <property type="component" value="Unassembled WGS sequence"/>
</dbReference>
<dbReference type="EMBL" id="BQNB010019073">
    <property type="protein sequence ID" value="GJT81334.1"/>
    <property type="molecule type" value="Genomic_DNA"/>
</dbReference>
<comment type="caution">
    <text evidence="2">The sequence shown here is derived from an EMBL/GenBank/DDBJ whole genome shotgun (WGS) entry which is preliminary data.</text>
</comment>
<accession>A0ABQ5H183</accession>
<evidence type="ECO:0000313" key="3">
    <source>
        <dbReference type="Proteomes" id="UP001151760"/>
    </source>
</evidence>
<gene>
    <name evidence="2" type="ORF">Tco_1055676</name>
</gene>
<feature type="compositionally biased region" description="Basic residues" evidence="1">
    <location>
        <begin position="95"/>
        <end position="107"/>
    </location>
</feature>
<feature type="region of interest" description="Disordered" evidence="1">
    <location>
        <begin position="59"/>
        <end position="124"/>
    </location>
</feature>
<reference evidence="2" key="1">
    <citation type="journal article" date="2022" name="Int. J. Mol. Sci.">
        <title>Draft Genome of Tanacetum Coccineum: Genomic Comparison of Closely Related Tanacetum-Family Plants.</title>
        <authorList>
            <person name="Yamashiro T."/>
            <person name="Shiraishi A."/>
            <person name="Nakayama K."/>
            <person name="Satake H."/>
        </authorList>
    </citation>
    <scope>NUCLEOTIDE SEQUENCE</scope>
</reference>
<evidence type="ECO:0000313" key="2">
    <source>
        <dbReference type="EMBL" id="GJT81334.1"/>
    </source>
</evidence>
<sequence length="124" mass="13559">MADLIFADSHNMVAYLEKSEDNADFAEIVDFLNASPIRQGKDFSGTVTPLFATKLIQSQAMEGEGLGQPTKHQHTPTTASPSHVEPIPTIASSSHPKKTHKHRKTKRKTTEISQSSGPMVPDIH</sequence>
<organism evidence="2 3">
    <name type="scientific">Tanacetum coccineum</name>
    <dbReference type="NCBI Taxonomy" id="301880"/>
    <lineage>
        <taxon>Eukaryota</taxon>
        <taxon>Viridiplantae</taxon>
        <taxon>Streptophyta</taxon>
        <taxon>Embryophyta</taxon>
        <taxon>Tracheophyta</taxon>
        <taxon>Spermatophyta</taxon>
        <taxon>Magnoliopsida</taxon>
        <taxon>eudicotyledons</taxon>
        <taxon>Gunneridae</taxon>
        <taxon>Pentapetalae</taxon>
        <taxon>asterids</taxon>
        <taxon>campanulids</taxon>
        <taxon>Asterales</taxon>
        <taxon>Asteraceae</taxon>
        <taxon>Asteroideae</taxon>
        <taxon>Anthemideae</taxon>
        <taxon>Anthemidinae</taxon>
        <taxon>Tanacetum</taxon>
    </lineage>
</organism>
<name>A0ABQ5H183_9ASTR</name>
<evidence type="ECO:0000256" key="1">
    <source>
        <dbReference type="SAM" id="MobiDB-lite"/>
    </source>
</evidence>
<protein>
    <submittedName>
        <fullName evidence="2">Uncharacterized protein</fullName>
    </submittedName>
</protein>
<keyword evidence="3" id="KW-1185">Reference proteome</keyword>
<proteinExistence type="predicted"/>
<reference evidence="2" key="2">
    <citation type="submission" date="2022-01" db="EMBL/GenBank/DDBJ databases">
        <authorList>
            <person name="Yamashiro T."/>
            <person name="Shiraishi A."/>
            <person name="Satake H."/>
            <person name="Nakayama K."/>
        </authorList>
    </citation>
    <scope>NUCLEOTIDE SEQUENCE</scope>
</reference>